<reference evidence="2 3" key="1">
    <citation type="submission" date="2020-10" db="EMBL/GenBank/DDBJ databases">
        <title>The Coptis chinensis genome and diversification of protoberbering-type alkaloids.</title>
        <authorList>
            <person name="Wang B."/>
            <person name="Shu S."/>
            <person name="Song C."/>
            <person name="Liu Y."/>
        </authorList>
    </citation>
    <scope>NUCLEOTIDE SEQUENCE [LARGE SCALE GENOMIC DNA]</scope>
    <source>
        <strain evidence="2">HL-2020</strain>
        <tissue evidence="2">Leaf</tissue>
    </source>
</reference>
<dbReference type="OrthoDB" id="636685at2759"/>
<gene>
    <name evidence="2" type="ORF">IFM89_014481</name>
</gene>
<organism evidence="2 3">
    <name type="scientific">Coptis chinensis</name>
    <dbReference type="NCBI Taxonomy" id="261450"/>
    <lineage>
        <taxon>Eukaryota</taxon>
        <taxon>Viridiplantae</taxon>
        <taxon>Streptophyta</taxon>
        <taxon>Embryophyta</taxon>
        <taxon>Tracheophyta</taxon>
        <taxon>Spermatophyta</taxon>
        <taxon>Magnoliopsida</taxon>
        <taxon>Ranunculales</taxon>
        <taxon>Ranunculaceae</taxon>
        <taxon>Coptidoideae</taxon>
        <taxon>Coptis</taxon>
    </lineage>
</organism>
<evidence type="ECO:0000313" key="3">
    <source>
        <dbReference type="Proteomes" id="UP000631114"/>
    </source>
</evidence>
<evidence type="ECO:0000256" key="1">
    <source>
        <dbReference type="SAM" id="MobiDB-lite"/>
    </source>
</evidence>
<comment type="caution">
    <text evidence="2">The sequence shown here is derived from an EMBL/GenBank/DDBJ whole genome shotgun (WGS) entry which is preliminary data.</text>
</comment>
<protein>
    <submittedName>
        <fullName evidence="2">Uncharacterized protein</fullName>
    </submittedName>
</protein>
<dbReference type="InterPro" id="IPR009072">
    <property type="entry name" value="Histone-fold"/>
</dbReference>
<evidence type="ECO:0000313" key="2">
    <source>
        <dbReference type="EMBL" id="KAF9596917.1"/>
    </source>
</evidence>
<keyword evidence="3" id="KW-1185">Reference proteome</keyword>
<proteinExistence type="predicted"/>
<accession>A0A835LLI2</accession>
<feature type="region of interest" description="Disordered" evidence="1">
    <location>
        <begin position="1"/>
        <end position="79"/>
    </location>
</feature>
<dbReference type="Gene3D" id="1.10.20.10">
    <property type="entry name" value="Histone, subunit A"/>
    <property type="match status" value="1"/>
</dbReference>
<dbReference type="AlphaFoldDB" id="A0A835LLI2"/>
<feature type="compositionally biased region" description="Basic and acidic residues" evidence="1">
    <location>
        <begin position="55"/>
        <end position="71"/>
    </location>
</feature>
<dbReference type="GO" id="GO:0046982">
    <property type="term" value="F:protein heterodimerization activity"/>
    <property type="evidence" value="ECO:0007669"/>
    <property type="project" value="InterPro"/>
</dbReference>
<dbReference type="EMBL" id="JADFTS010000007">
    <property type="protein sequence ID" value="KAF9596917.1"/>
    <property type="molecule type" value="Genomic_DNA"/>
</dbReference>
<dbReference type="Proteomes" id="UP000631114">
    <property type="component" value="Unassembled WGS sequence"/>
</dbReference>
<sequence length="252" mass="28284">MSSSGRTKQNNNNNNNNKKKKKNEVPSKISSSSGSEEEEEEEVKSSNNSNQNVNEDEKKKEKSKNSRKNKEVVSSSDTGVGSCCFPANRINRIIRSEGADFRITQESIFLINKATYDHANAFSNKFINKILVVNIHSANLKARFKAHTMLEALHFNLLGMEALPFAVSKGKKYDFLSDFVPDKIRAEDALLEREQPRRRVPVLVDVDKLSVLVRELGSLLKRKASVEDDRAAKAAHLEGIMRGIRVIALLID</sequence>
<name>A0A835LLI2_9MAGN</name>